<organism evidence="1 2">
    <name type="scientific">Pseudanabaena biceps PCC 7429</name>
    <dbReference type="NCBI Taxonomy" id="927668"/>
    <lineage>
        <taxon>Bacteria</taxon>
        <taxon>Bacillati</taxon>
        <taxon>Cyanobacteriota</taxon>
        <taxon>Cyanophyceae</taxon>
        <taxon>Pseudanabaenales</taxon>
        <taxon>Pseudanabaenaceae</taxon>
        <taxon>Pseudanabaena</taxon>
    </lineage>
</organism>
<dbReference type="AlphaFoldDB" id="L8N2P2"/>
<accession>L8N2P2</accession>
<protein>
    <submittedName>
        <fullName evidence="1">Uncharacterized protein</fullName>
    </submittedName>
</protein>
<name>L8N2P2_9CYAN</name>
<evidence type="ECO:0000313" key="2">
    <source>
        <dbReference type="Proteomes" id="UP000011201"/>
    </source>
</evidence>
<keyword evidence="2" id="KW-1185">Reference proteome</keyword>
<sequence>MVFEAAECQTCGGIDIQRQGQSSTGKKRYIYLNSNSTRKTFILNYAYQGDRPEVKWLGCIRKDS</sequence>
<dbReference type="Proteomes" id="UP000011201">
    <property type="component" value="Unassembled WGS sequence"/>
</dbReference>
<gene>
    <name evidence="1" type="ORF">Pse7429DRAFT_1545</name>
</gene>
<dbReference type="EMBL" id="ALWB01000049">
    <property type="protein sequence ID" value="ELS33309.1"/>
    <property type="molecule type" value="Genomic_DNA"/>
</dbReference>
<proteinExistence type="predicted"/>
<reference evidence="1 2" key="1">
    <citation type="journal article" date="2013" name="Proc. Natl. Acad. Sci. U.S.A.">
        <title>Improving the coverage of the cyanobacterial phylum using diversity-driven genome sequencing.</title>
        <authorList>
            <person name="Shih P.M."/>
            <person name="Wu D."/>
            <person name="Latifi A."/>
            <person name="Axen S.D."/>
            <person name="Fewer D.P."/>
            <person name="Talla E."/>
            <person name="Calteau A."/>
            <person name="Cai F."/>
            <person name="Tandeau de Marsac N."/>
            <person name="Rippka R."/>
            <person name="Herdman M."/>
            <person name="Sivonen K."/>
            <person name="Coursin T."/>
            <person name="Laurent T."/>
            <person name="Goodwin L."/>
            <person name="Nolan M."/>
            <person name="Davenport K.W."/>
            <person name="Han C.S."/>
            <person name="Rubin E.M."/>
            <person name="Eisen J.A."/>
            <person name="Woyke T."/>
            <person name="Gugger M."/>
            <person name="Kerfeld C.A."/>
        </authorList>
    </citation>
    <scope>NUCLEOTIDE SEQUENCE [LARGE SCALE GENOMIC DNA]</scope>
    <source>
        <strain evidence="1 2">PCC 7429</strain>
    </source>
</reference>
<comment type="caution">
    <text evidence="1">The sequence shown here is derived from an EMBL/GenBank/DDBJ whole genome shotgun (WGS) entry which is preliminary data.</text>
</comment>
<evidence type="ECO:0000313" key="1">
    <source>
        <dbReference type="EMBL" id="ELS33309.1"/>
    </source>
</evidence>